<comment type="caution">
    <text evidence="1">The sequence shown here is derived from an EMBL/GenBank/DDBJ whole genome shotgun (WGS) entry which is preliminary data.</text>
</comment>
<dbReference type="OrthoDB" id="10593908at2759"/>
<gene>
    <name evidence="1" type="ORF">Bca52824_078768</name>
</gene>
<sequence>MRLGGYSGSDKIFTMKLLSLKVSRDILSFFEIHGGKRYDLLKERKSVEKHAVTVQGDLTAVQHQRLWTNTGFREL</sequence>
<reference evidence="1 2" key="1">
    <citation type="submission" date="2020-02" db="EMBL/GenBank/DDBJ databases">
        <authorList>
            <person name="Ma Q."/>
            <person name="Huang Y."/>
            <person name="Song X."/>
            <person name="Pei D."/>
        </authorList>
    </citation>
    <scope>NUCLEOTIDE SEQUENCE [LARGE SCALE GENOMIC DNA]</scope>
    <source>
        <strain evidence="1">Sxm20200214</strain>
        <tissue evidence="1">Leaf</tissue>
    </source>
</reference>
<name>A0A8X7PW42_BRACI</name>
<proteinExistence type="predicted"/>
<keyword evidence="2" id="KW-1185">Reference proteome</keyword>
<dbReference type="Proteomes" id="UP000886595">
    <property type="component" value="Unassembled WGS sequence"/>
</dbReference>
<evidence type="ECO:0000313" key="2">
    <source>
        <dbReference type="Proteomes" id="UP000886595"/>
    </source>
</evidence>
<protein>
    <submittedName>
        <fullName evidence="1">Uncharacterized protein</fullName>
    </submittedName>
</protein>
<dbReference type="EMBL" id="JAAMPC010000015">
    <property type="protein sequence ID" value="KAG2259474.1"/>
    <property type="molecule type" value="Genomic_DNA"/>
</dbReference>
<dbReference type="AlphaFoldDB" id="A0A8X7PW42"/>
<organism evidence="1 2">
    <name type="scientific">Brassica carinata</name>
    <name type="common">Ethiopian mustard</name>
    <name type="synonym">Abyssinian cabbage</name>
    <dbReference type="NCBI Taxonomy" id="52824"/>
    <lineage>
        <taxon>Eukaryota</taxon>
        <taxon>Viridiplantae</taxon>
        <taxon>Streptophyta</taxon>
        <taxon>Embryophyta</taxon>
        <taxon>Tracheophyta</taxon>
        <taxon>Spermatophyta</taxon>
        <taxon>Magnoliopsida</taxon>
        <taxon>eudicotyledons</taxon>
        <taxon>Gunneridae</taxon>
        <taxon>Pentapetalae</taxon>
        <taxon>rosids</taxon>
        <taxon>malvids</taxon>
        <taxon>Brassicales</taxon>
        <taxon>Brassicaceae</taxon>
        <taxon>Brassiceae</taxon>
        <taxon>Brassica</taxon>
    </lineage>
</organism>
<evidence type="ECO:0000313" key="1">
    <source>
        <dbReference type="EMBL" id="KAG2259474.1"/>
    </source>
</evidence>
<accession>A0A8X7PW42</accession>